<protein>
    <submittedName>
        <fullName evidence="7">Sigma-70 family RNA polymerase sigma factor</fullName>
    </submittedName>
</protein>
<comment type="similarity">
    <text evidence="1">Belongs to the sigma-70 factor family. ECF subfamily.</text>
</comment>
<dbReference type="SUPFAM" id="SSF88659">
    <property type="entry name" value="Sigma3 and sigma4 domains of RNA polymerase sigma factors"/>
    <property type="match status" value="1"/>
</dbReference>
<keyword evidence="5" id="KW-0804">Transcription</keyword>
<dbReference type="GO" id="GO:0016987">
    <property type="term" value="F:sigma factor activity"/>
    <property type="evidence" value="ECO:0007669"/>
    <property type="project" value="UniProtKB-KW"/>
</dbReference>
<proteinExistence type="inferred from homology"/>
<dbReference type="PANTHER" id="PTHR43133:SF8">
    <property type="entry name" value="RNA POLYMERASE SIGMA FACTOR HI_1459-RELATED"/>
    <property type="match status" value="1"/>
</dbReference>
<dbReference type="InterPro" id="IPR036388">
    <property type="entry name" value="WH-like_DNA-bd_sf"/>
</dbReference>
<dbReference type="InterPro" id="IPR007630">
    <property type="entry name" value="RNA_pol_sigma70_r4"/>
</dbReference>
<dbReference type="InterPro" id="IPR013325">
    <property type="entry name" value="RNA_pol_sigma_r2"/>
</dbReference>
<evidence type="ECO:0000313" key="7">
    <source>
        <dbReference type="EMBL" id="MBD3869043.1"/>
    </source>
</evidence>
<sequence length="177" mass="19961">MQYQPESDPARFLRGDDEVVSLISRWIAQVLATARFRAIRSHWPDLHQEVQGRLLESFRQGRYDPARELRVYVQGIARFTAFKAMSRWSTRERGNVEVAEDGSGLPATGSGEENLIACQLARRALELSSGECSGLIRAYFLEERTYGEIAQDSGSPVGTIKSRLFRCLEKIHKELGG</sequence>
<evidence type="ECO:0000256" key="2">
    <source>
        <dbReference type="ARBA" id="ARBA00023015"/>
    </source>
</evidence>
<evidence type="ECO:0000313" key="8">
    <source>
        <dbReference type="Proteomes" id="UP000648239"/>
    </source>
</evidence>
<evidence type="ECO:0000256" key="1">
    <source>
        <dbReference type="ARBA" id="ARBA00010641"/>
    </source>
</evidence>
<keyword evidence="4" id="KW-0238">DNA-binding</keyword>
<dbReference type="GO" id="GO:0006352">
    <property type="term" value="P:DNA-templated transcription initiation"/>
    <property type="evidence" value="ECO:0007669"/>
    <property type="project" value="InterPro"/>
</dbReference>
<name>A0A8J7CM68_9BACT</name>
<dbReference type="InterPro" id="IPR013324">
    <property type="entry name" value="RNA_pol_sigma_r3/r4-like"/>
</dbReference>
<dbReference type="EMBL" id="JACXWD010000056">
    <property type="protein sequence ID" value="MBD3869043.1"/>
    <property type="molecule type" value="Genomic_DNA"/>
</dbReference>
<evidence type="ECO:0000256" key="4">
    <source>
        <dbReference type="ARBA" id="ARBA00023125"/>
    </source>
</evidence>
<dbReference type="Proteomes" id="UP000648239">
    <property type="component" value="Unassembled WGS sequence"/>
</dbReference>
<dbReference type="InterPro" id="IPR039425">
    <property type="entry name" value="RNA_pol_sigma-70-like"/>
</dbReference>
<dbReference type="AlphaFoldDB" id="A0A8J7CM68"/>
<dbReference type="GO" id="GO:0003677">
    <property type="term" value="F:DNA binding"/>
    <property type="evidence" value="ECO:0007669"/>
    <property type="project" value="UniProtKB-KW"/>
</dbReference>
<accession>A0A8J7CM68</accession>
<feature type="domain" description="RNA polymerase sigma-70 region 4" evidence="6">
    <location>
        <begin position="136"/>
        <end position="171"/>
    </location>
</feature>
<comment type="caution">
    <text evidence="7">The sequence shown here is derived from an EMBL/GenBank/DDBJ whole genome shotgun (WGS) entry which is preliminary data.</text>
</comment>
<dbReference type="SUPFAM" id="SSF88946">
    <property type="entry name" value="Sigma2 domain of RNA polymerase sigma factors"/>
    <property type="match status" value="1"/>
</dbReference>
<reference evidence="7 8" key="1">
    <citation type="submission" date="2020-08" db="EMBL/GenBank/DDBJ databases">
        <title>Acidobacteriota in marine sediments use diverse sulfur dissimilation pathways.</title>
        <authorList>
            <person name="Wasmund K."/>
        </authorList>
    </citation>
    <scope>NUCLEOTIDE SEQUENCE [LARGE SCALE GENOMIC DNA]</scope>
    <source>
        <strain evidence="7">MAG AM4</strain>
    </source>
</reference>
<dbReference type="Pfam" id="PF04545">
    <property type="entry name" value="Sigma70_r4"/>
    <property type="match status" value="1"/>
</dbReference>
<evidence type="ECO:0000259" key="6">
    <source>
        <dbReference type="Pfam" id="PF04545"/>
    </source>
</evidence>
<evidence type="ECO:0000256" key="3">
    <source>
        <dbReference type="ARBA" id="ARBA00023082"/>
    </source>
</evidence>
<keyword evidence="2" id="KW-0805">Transcription regulation</keyword>
<evidence type="ECO:0000256" key="5">
    <source>
        <dbReference type="ARBA" id="ARBA00023163"/>
    </source>
</evidence>
<dbReference type="Gene3D" id="1.10.10.10">
    <property type="entry name" value="Winged helix-like DNA-binding domain superfamily/Winged helix DNA-binding domain"/>
    <property type="match status" value="1"/>
</dbReference>
<gene>
    <name evidence="7" type="ORF">IFK94_13045</name>
</gene>
<dbReference type="PANTHER" id="PTHR43133">
    <property type="entry name" value="RNA POLYMERASE ECF-TYPE SIGMA FACTO"/>
    <property type="match status" value="1"/>
</dbReference>
<keyword evidence="3" id="KW-0731">Sigma factor</keyword>
<organism evidence="7 8">
    <name type="scientific">Candidatus Polarisedimenticola svalbardensis</name>
    <dbReference type="NCBI Taxonomy" id="2886004"/>
    <lineage>
        <taxon>Bacteria</taxon>
        <taxon>Pseudomonadati</taxon>
        <taxon>Acidobacteriota</taxon>
        <taxon>Candidatus Polarisedimenticolia</taxon>
        <taxon>Candidatus Polarisedimenticolales</taxon>
        <taxon>Candidatus Polarisedimenticolaceae</taxon>
        <taxon>Candidatus Polarisedimenticola</taxon>
    </lineage>
</organism>